<dbReference type="OrthoDB" id="330772at2759"/>
<keyword evidence="7" id="KW-0597">Phosphoprotein</keyword>
<evidence type="ECO:0000256" key="7">
    <source>
        <dbReference type="ARBA" id="ARBA00022553"/>
    </source>
</evidence>
<feature type="region of interest" description="Disordered" evidence="22">
    <location>
        <begin position="309"/>
        <end position="433"/>
    </location>
</feature>
<evidence type="ECO:0000313" key="25">
    <source>
        <dbReference type="EMBL" id="CAB3386256.1"/>
    </source>
</evidence>
<name>A0A8S1DQX5_9INSE</name>
<dbReference type="EMBL" id="CADEPI010000465">
    <property type="protein sequence ID" value="CAB3386256.1"/>
    <property type="molecule type" value="Genomic_DNA"/>
</dbReference>
<dbReference type="GO" id="GO:0008380">
    <property type="term" value="P:RNA splicing"/>
    <property type="evidence" value="ECO:0007669"/>
    <property type="project" value="UniProtKB-KW"/>
</dbReference>
<feature type="domain" description="Pinin/SDK/MemA protein" evidence="23">
    <location>
        <begin position="156"/>
        <end position="281"/>
    </location>
</feature>
<proteinExistence type="inferred from homology"/>
<evidence type="ECO:0000256" key="13">
    <source>
        <dbReference type="ARBA" id="ARBA00023015"/>
    </source>
</evidence>
<evidence type="ECO:0000313" key="27">
    <source>
        <dbReference type="Proteomes" id="UP000494165"/>
    </source>
</evidence>
<evidence type="ECO:0000256" key="18">
    <source>
        <dbReference type="ARBA" id="ARBA00023187"/>
    </source>
</evidence>
<dbReference type="InterPro" id="IPR006786">
    <property type="entry name" value="Pinin_SDK_MemA"/>
</dbReference>
<evidence type="ECO:0000256" key="2">
    <source>
        <dbReference type="ARBA" id="ARBA00004568"/>
    </source>
</evidence>
<keyword evidence="19" id="KW-0539">Nucleus</keyword>
<evidence type="ECO:0000256" key="1">
    <source>
        <dbReference type="ARBA" id="ARBA00004324"/>
    </source>
</evidence>
<accession>A0A8S1DQX5</accession>
<comment type="similarity">
    <text evidence="3">Belongs to the pinin family.</text>
</comment>
<feature type="compositionally biased region" description="Basic and acidic residues" evidence="22">
    <location>
        <begin position="352"/>
        <end position="366"/>
    </location>
</feature>
<evidence type="ECO:0000256" key="3">
    <source>
        <dbReference type="ARBA" id="ARBA00010386"/>
    </source>
</evidence>
<keyword evidence="15" id="KW-0238">DNA-binding</keyword>
<dbReference type="EMBL" id="CADEPI010000607">
    <property type="protein sequence ID" value="CAB3387684.1"/>
    <property type="molecule type" value="Genomic_DNA"/>
</dbReference>
<feature type="compositionally biased region" description="Basic and acidic residues" evidence="22">
    <location>
        <begin position="313"/>
        <end position="323"/>
    </location>
</feature>
<evidence type="ECO:0000256" key="15">
    <source>
        <dbReference type="ARBA" id="ARBA00023125"/>
    </source>
</evidence>
<evidence type="ECO:0000256" key="22">
    <source>
        <dbReference type="SAM" id="MobiDB-lite"/>
    </source>
</evidence>
<evidence type="ECO:0000256" key="20">
    <source>
        <dbReference type="ARBA" id="ARBA00025916"/>
    </source>
</evidence>
<comment type="subunit">
    <text evidence="20">Found in a mRNA splicing-dependent exon junction complex (EJC). Found in a complex with SR proteins. Found in a mRNP complex with RNPS1. Component of the PSAP complex consisting of RNPS1, SAP18 and PNN. Interacts with PNISR, CTBP1, CTBP2, KRT8, KRT18, KRT19, PS1D/PNO40, PPIG, RNPS1, SFRS4 and SRRM2. Identified in the spliceosome C complex.</text>
</comment>
<dbReference type="InterPro" id="IPR006787">
    <property type="entry name" value="Pinin_SDK_N"/>
</dbReference>
<evidence type="ECO:0000256" key="9">
    <source>
        <dbReference type="ARBA" id="ARBA00022728"/>
    </source>
</evidence>
<evidence type="ECO:0000256" key="14">
    <source>
        <dbReference type="ARBA" id="ARBA00023054"/>
    </source>
</evidence>
<feature type="region of interest" description="Disordered" evidence="22">
    <location>
        <begin position="55"/>
        <end position="96"/>
    </location>
</feature>
<evidence type="ECO:0000256" key="16">
    <source>
        <dbReference type="ARBA" id="ARBA00023159"/>
    </source>
</evidence>
<organism evidence="25 27">
    <name type="scientific">Cloeon dipterum</name>
    <dbReference type="NCBI Taxonomy" id="197152"/>
    <lineage>
        <taxon>Eukaryota</taxon>
        <taxon>Metazoa</taxon>
        <taxon>Ecdysozoa</taxon>
        <taxon>Arthropoda</taxon>
        <taxon>Hexapoda</taxon>
        <taxon>Insecta</taxon>
        <taxon>Pterygota</taxon>
        <taxon>Palaeoptera</taxon>
        <taxon>Ephemeroptera</taxon>
        <taxon>Pisciforma</taxon>
        <taxon>Baetidae</taxon>
        <taxon>Cloeon</taxon>
    </lineage>
</organism>
<evidence type="ECO:0000256" key="6">
    <source>
        <dbReference type="ARBA" id="ARBA00022499"/>
    </source>
</evidence>
<gene>
    <name evidence="25" type="ORF">CLODIP_2_CD02850</name>
    <name evidence="26" type="ORF">CLODIP_2_CD14029</name>
</gene>
<dbReference type="GO" id="GO:0003677">
    <property type="term" value="F:DNA binding"/>
    <property type="evidence" value="ECO:0007669"/>
    <property type="project" value="UniProtKB-KW"/>
</dbReference>
<comment type="subcellular location">
    <subcellularLocation>
        <location evidence="2">Cell junction</location>
        <location evidence="2">Desmosome</location>
    </subcellularLocation>
    <subcellularLocation>
        <location evidence="1">Nucleus speckle</location>
    </subcellularLocation>
</comment>
<feature type="domain" description="Pinin/SDK" evidence="24">
    <location>
        <begin position="4"/>
        <end position="152"/>
    </location>
</feature>
<evidence type="ECO:0000259" key="23">
    <source>
        <dbReference type="Pfam" id="PF04696"/>
    </source>
</evidence>
<evidence type="ECO:0000256" key="19">
    <source>
        <dbReference type="ARBA" id="ARBA00023242"/>
    </source>
</evidence>
<evidence type="ECO:0000256" key="12">
    <source>
        <dbReference type="ARBA" id="ARBA00022990"/>
    </source>
</evidence>
<dbReference type="PANTHER" id="PTHR12707:SF0">
    <property type="entry name" value="PININ"/>
    <property type="match status" value="1"/>
</dbReference>
<evidence type="ECO:0000256" key="5">
    <source>
        <dbReference type="ARBA" id="ARBA00022481"/>
    </source>
</evidence>
<feature type="compositionally biased region" description="Basic residues" evidence="22">
    <location>
        <begin position="324"/>
        <end position="343"/>
    </location>
</feature>
<evidence type="ECO:0000256" key="8">
    <source>
        <dbReference type="ARBA" id="ARBA00022664"/>
    </source>
</evidence>
<comment type="caution">
    <text evidence="25">The sequence shown here is derived from an EMBL/GenBank/DDBJ whole genome shotgun (WGS) entry which is preliminary data.</text>
</comment>
<keyword evidence="16" id="KW-0010">Activator</keyword>
<dbReference type="Pfam" id="PF04696">
    <property type="entry name" value="Pinin_SDK_memA"/>
    <property type="match status" value="1"/>
</dbReference>
<feature type="region of interest" description="Disordered" evidence="22">
    <location>
        <begin position="108"/>
        <end position="129"/>
    </location>
</feature>
<keyword evidence="10" id="KW-0832">Ubl conjugation</keyword>
<sequence>MEISVTLVSLQAELEQANAKLKGVDETIKRFTGRDPNEPPLSLQPGTGLRRVVSLGGRPDVSKDRTGRAEAPPGRRRIVPGGVEAEDGPPAMKRRSVGGSVFSRLSGVPLRSKRTAEPEEEEEERPVNRALQSKVIPSKEMLVTREDVLTAQSKDEKSKARNRRMFGALLGTLVKFQKEETLLKDKEEKKAKVEQKLEENARLEKEQMRKDKLELFADRRAKQIEVKKIEQKVGRIKAQEDWEQNERNLVNFIRTSAKPQIFYSPKVHTPETLKLLEASKEYVEKRIEARRAQLKEDLEFFEEHGKWKPVLRPKREERRERRSGGRKRSRSRSRSKDRRHARKSQIATVDRPTFKEMDSDLEREAGPELDDGGIAGKEGEEGSKGVALRGEGGVEPPPPGTEANGQDPEQGQENGVVGGGGGMQVEEFEPLYD</sequence>
<keyword evidence="17" id="KW-0804">Transcription</keyword>
<feature type="coiled-coil region" evidence="21">
    <location>
        <begin position="7"/>
        <end position="34"/>
    </location>
</feature>
<dbReference type="PANTHER" id="PTHR12707">
    <property type="entry name" value="PINN"/>
    <property type="match status" value="1"/>
</dbReference>
<dbReference type="Pfam" id="PF04697">
    <property type="entry name" value="Pinin_SDK_N"/>
    <property type="match status" value="1"/>
</dbReference>
<dbReference type="GO" id="GO:0006397">
    <property type="term" value="P:mRNA processing"/>
    <property type="evidence" value="ECO:0007669"/>
    <property type="project" value="UniProtKB-KW"/>
</dbReference>
<dbReference type="Proteomes" id="UP000494165">
    <property type="component" value="Unassembled WGS sequence"/>
</dbReference>
<feature type="coiled-coil region" evidence="21">
    <location>
        <begin position="176"/>
        <end position="214"/>
    </location>
</feature>
<keyword evidence="18" id="KW-0508">mRNA splicing</keyword>
<dbReference type="GO" id="GO:0071013">
    <property type="term" value="C:catalytic step 2 spliceosome"/>
    <property type="evidence" value="ECO:0007669"/>
    <property type="project" value="TreeGrafter"/>
</dbReference>
<keyword evidence="9" id="KW-0747">Spliceosome</keyword>
<evidence type="ECO:0000256" key="11">
    <source>
        <dbReference type="ARBA" id="ARBA00022949"/>
    </source>
</evidence>
<evidence type="ECO:0000259" key="24">
    <source>
        <dbReference type="Pfam" id="PF04697"/>
    </source>
</evidence>
<keyword evidence="12" id="KW-0007">Acetylation</keyword>
<keyword evidence="14 21" id="KW-0175">Coiled coil</keyword>
<keyword evidence="13" id="KW-0805">Transcription regulation</keyword>
<keyword evidence="5" id="KW-0488">Methylation</keyword>
<keyword evidence="6" id="KW-1017">Isopeptide bond</keyword>
<keyword evidence="11" id="KW-0965">Cell junction</keyword>
<evidence type="ECO:0000256" key="21">
    <source>
        <dbReference type="SAM" id="Coils"/>
    </source>
</evidence>
<evidence type="ECO:0000256" key="4">
    <source>
        <dbReference type="ARBA" id="ARBA00020056"/>
    </source>
</evidence>
<evidence type="ECO:0000256" key="10">
    <source>
        <dbReference type="ARBA" id="ARBA00022843"/>
    </source>
</evidence>
<dbReference type="InterPro" id="IPR039853">
    <property type="entry name" value="Pinin"/>
</dbReference>
<dbReference type="GO" id="GO:0030057">
    <property type="term" value="C:desmosome"/>
    <property type="evidence" value="ECO:0007669"/>
    <property type="project" value="UniProtKB-SubCell"/>
</dbReference>
<keyword evidence="27" id="KW-1185">Reference proteome</keyword>
<keyword evidence="8" id="KW-0507">mRNA processing</keyword>
<protein>
    <recommendedName>
        <fullName evidence="4">Pinin</fullName>
    </recommendedName>
</protein>
<dbReference type="AlphaFoldDB" id="A0A8S1DQX5"/>
<evidence type="ECO:0000256" key="17">
    <source>
        <dbReference type="ARBA" id="ARBA00023163"/>
    </source>
</evidence>
<evidence type="ECO:0000313" key="26">
    <source>
        <dbReference type="EMBL" id="CAB3387684.1"/>
    </source>
</evidence>
<dbReference type="GO" id="GO:0016607">
    <property type="term" value="C:nuclear speck"/>
    <property type="evidence" value="ECO:0007669"/>
    <property type="project" value="UniProtKB-SubCell"/>
</dbReference>
<reference evidence="25 27" key="1">
    <citation type="submission" date="2020-04" db="EMBL/GenBank/DDBJ databases">
        <authorList>
            <person name="Alioto T."/>
            <person name="Alioto T."/>
            <person name="Gomez Garrido J."/>
        </authorList>
    </citation>
    <scope>NUCLEOTIDE SEQUENCE [LARGE SCALE GENOMIC DNA]</scope>
</reference>